<dbReference type="OrthoDB" id="699118at2"/>
<dbReference type="SUPFAM" id="SSF53474">
    <property type="entry name" value="alpha/beta-Hydrolases"/>
    <property type="match status" value="1"/>
</dbReference>
<dbReference type="EMBL" id="FQYY01000003">
    <property type="protein sequence ID" value="SHI64856.1"/>
    <property type="molecule type" value="Genomic_DNA"/>
</dbReference>
<dbReference type="PANTHER" id="PTHR43037">
    <property type="entry name" value="UNNAMED PRODUCT-RELATED"/>
    <property type="match status" value="1"/>
</dbReference>
<gene>
    <name evidence="3" type="ORF">SAMN04488096_103175</name>
</gene>
<evidence type="ECO:0000256" key="1">
    <source>
        <dbReference type="ARBA" id="ARBA00022729"/>
    </source>
</evidence>
<name>A0A1M6CV46_9FLAO</name>
<sequence length="554" mass="65417">MIKNILCCLFLVVGTAVFAQSYEEKFYVADSLVYASTDSIANAKKGYQLYKELYKEVPEQMTFWYLYDLAYAANKFKDEEKGFYWLRKALEHYKEKDANYLIDEDAKSDFYNLIELPEWSVFEREVSIKVSDYIAEIKNNQQHFIQSGLGNINQLKAKKAKSLYKKIGAFNSYPEIPSEVFGYIQLDSIEDNFFARIPSAYNPKIPSKVLFFLNGAVRYQEIPTYPTAELEENWQRFYKIYAEKYNVIMVYPNCNKQYNWMLGDKGFAIVPKVLRELKKFVNIDDNQVYVTGHSNGATGSFNYAMKNPNKFAGFYGMNTQPKVYTGGTFLKNLSNRSFYNISTDQDYYFPPKANDTLMSLTKNLQLNYQDNRYNGFPHWFPQFDTSEVAIKRIFKDLITKKRNPYPAEIYWECDDVNYGKVDWLSITELDTLQQQKKWHQKVNFNIHEKLMYNKEDSLVVKKVLEKAFYFPRKSGAVKASFHNNRFDLETSRVEELTIYISPEMVNMKKPISVFVNGEQVYNKRIRYNKDFILANFMDYYDRKTLWVNEIKLKL</sequence>
<dbReference type="RefSeq" id="WP_073149081.1">
    <property type="nucleotide sequence ID" value="NZ_FQYY01000003.1"/>
</dbReference>
<organism evidence="3 4">
    <name type="scientific">Mesonia phycicola</name>
    <dbReference type="NCBI Taxonomy" id="579105"/>
    <lineage>
        <taxon>Bacteria</taxon>
        <taxon>Pseudomonadati</taxon>
        <taxon>Bacteroidota</taxon>
        <taxon>Flavobacteriia</taxon>
        <taxon>Flavobacteriales</taxon>
        <taxon>Flavobacteriaceae</taxon>
        <taxon>Mesonia</taxon>
    </lineage>
</organism>
<dbReference type="InterPro" id="IPR050955">
    <property type="entry name" value="Plant_Biomass_Hydrol_Est"/>
</dbReference>
<keyword evidence="1 2" id="KW-0732">Signal</keyword>
<dbReference type="InterPro" id="IPR029058">
    <property type="entry name" value="AB_hydrolase_fold"/>
</dbReference>
<feature type="chain" id="PRO_5013087586" description="Esterase" evidence="2">
    <location>
        <begin position="20"/>
        <end position="554"/>
    </location>
</feature>
<dbReference type="Gene3D" id="3.40.50.1820">
    <property type="entry name" value="alpha/beta hydrolase"/>
    <property type="match status" value="1"/>
</dbReference>
<protein>
    <recommendedName>
        <fullName evidence="5">Esterase</fullName>
    </recommendedName>
</protein>
<dbReference type="Proteomes" id="UP000184225">
    <property type="component" value="Unassembled WGS sequence"/>
</dbReference>
<dbReference type="PANTHER" id="PTHR43037:SF1">
    <property type="entry name" value="BLL1128 PROTEIN"/>
    <property type="match status" value="1"/>
</dbReference>
<dbReference type="AlphaFoldDB" id="A0A1M6CV46"/>
<keyword evidence="4" id="KW-1185">Reference proteome</keyword>
<evidence type="ECO:0000313" key="4">
    <source>
        <dbReference type="Proteomes" id="UP000184225"/>
    </source>
</evidence>
<accession>A0A1M6CV46</accession>
<proteinExistence type="predicted"/>
<feature type="signal peptide" evidence="2">
    <location>
        <begin position="1"/>
        <end position="19"/>
    </location>
</feature>
<evidence type="ECO:0008006" key="5">
    <source>
        <dbReference type="Google" id="ProtNLM"/>
    </source>
</evidence>
<reference evidence="3 4" key="1">
    <citation type="submission" date="2016-11" db="EMBL/GenBank/DDBJ databases">
        <authorList>
            <person name="Jaros S."/>
            <person name="Januszkiewicz K."/>
            <person name="Wedrychowicz H."/>
        </authorList>
    </citation>
    <scope>NUCLEOTIDE SEQUENCE [LARGE SCALE GENOMIC DNA]</scope>
    <source>
        <strain evidence="3 4">DSM 21425</strain>
    </source>
</reference>
<evidence type="ECO:0000313" key="3">
    <source>
        <dbReference type="EMBL" id="SHI64856.1"/>
    </source>
</evidence>
<evidence type="ECO:0000256" key="2">
    <source>
        <dbReference type="SAM" id="SignalP"/>
    </source>
</evidence>